<dbReference type="InterPro" id="IPR000601">
    <property type="entry name" value="PKD_dom"/>
</dbReference>
<accession>A0AAN8ZUK1</accession>
<dbReference type="SUPFAM" id="SSF49899">
    <property type="entry name" value="Concanavalin A-like lectins/glucanases"/>
    <property type="match status" value="1"/>
</dbReference>
<dbReference type="Pfam" id="PF00629">
    <property type="entry name" value="MAM"/>
    <property type="match status" value="1"/>
</dbReference>
<dbReference type="PROSITE" id="PS50060">
    <property type="entry name" value="MAM_2"/>
    <property type="match status" value="1"/>
</dbReference>
<reference evidence="4 5" key="1">
    <citation type="submission" date="2023-11" db="EMBL/GenBank/DDBJ databases">
        <title>Halocaridina rubra genome assembly.</title>
        <authorList>
            <person name="Smith C."/>
        </authorList>
    </citation>
    <scope>NUCLEOTIDE SEQUENCE [LARGE SCALE GENOMIC DNA]</scope>
    <source>
        <strain evidence="4">EP-1</strain>
        <tissue evidence="4">Whole</tissue>
    </source>
</reference>
<dbReference type="EMBL" id="JAXCGZ010017014">
    <property type="protein sequence ID" value="KAK7069141.1"/>
    <property type="molecule type" value="Genomic_DNA"/>
</dbReference>
<dbReference type="InterPro" id="IPR051560">
    <property type="entry name" value="MAM_domain-containing"/>
</dbReference>
<protein>
    <recommendedName>
        <fullName evidence="6">MAM domain-containing protein</fullName>
    </recommendedName>
</protein>
<organism evidence="4 5">
    <name type="scientific">Halocaridina rubra</name>
    <name type="common">Hawaiian red shrimp</name>
    <dbReference type="NCBI Taxonomy" id="373956"/>
    <lineage>
        <taxon>Eukaryota</taxon>
        <taxon>Metazoa</taxon>
        <taxon>Ecdysozoa</taxon>
        <taxon>Arthropoda</taxon>
        <taxon>Crustacea</taxon>
        <taxon>Multicrustacea</taxon>
        <taxon>Malacostraca</taxon>
        <taxon>Eumalacostraca</taxon>
        <taxon>Eucarida</taxon>
        <taxon>Decapoda</taxon>
        <taxon>Pleocyemata</taxon>
        <taxon>Caridea</taxon>
        <taxon>Atyoidea</taxon>
        <taxon>Atyidae</taxon>
        <taxon>Halocaridina</taxon>
    </lineage>
</organism>
<dbReference type="GO" id="GO:0016020">
    <property type="term" value="C:membrane"/>
    <property type="evidence" value="ECO:0007669"/>
    <property type="project" value="InterPro"/>
</dbReference>
<name>A0AAN8ZUK1_HALRR</name>
<evidence type="ECO:0000313" key="4">
    <source>
        <dbReference type="EMBL" id="KAK7069141.1"/>
    </source>
</evidence>
<dbReference type="PANTHER" id="PTHR23282:SF101">
    <property type="entry name" value="MAM DOMAIN-CONTAINING PROTEIN"/>
    <property type="match status" value="1"/>
</dbReference>
<proteinExistence type="predicted"/>
<feature type="domain" description="PKD" evidence="3">
    <location>
        <begin position="31"/>
        <end position="64"/>
    </location>
</feature>
<keyword evidence="1" id="KW-1133">Transmembrane helix</keyword>
<evidence type="ECO:0000256" key="1">
    <source>
        <dbReference type="SAM" id="Phobius"/>
    </source>
</evidence>
<dbReference type="Proteomes" id="UP001381693">
    <property type="component" value="Unassembled WGS sequence"/>
</dbReference>
<feature type="transmembrane region" description="Helical" evidence="1">
    <location>
        <begin position="222"/>
        <end position="247"/>
    </location>
</feature>
<keyword evidence="1" id="KW-0472">Membrane</keyword>
<keyword evidence="5" id="KW-1185">Reference proteome</keyword>
<comment type="caution">
    <text evidence="4">The sequence shown here is derived from an EMBL/GenBank/DDBJ whole genome shotgun (WGS) entry which is preliminary data.</text>
</comment>
<gene>
    <name evidence="4" type="ORF">SK128_025180</name>
</gene>
<dbReference type="AlphaFoldDB" id="A0AAN8ZUK1"/>
<dbReference type="PROSITE" id="PS50093">
    <property type="entry name" value="PKD"/>
    <property type="match status" value="1"/>
</dbReference>
<dbReference type="PANTHER" id="PTHR23282">
    <property type="entry name" value="APICAL ENDOSOMAL GLYCOPROTEIN PRECURSOR"/>
    <property type="match status" value="1"/>
</dbReference>
<dbReference type="InterPro" id="IPR000998">
    <property type="entry name" value="MAM_dom"/>
</dbReference>
<feature type="domain" description="MAM" evidence="2">
    <location>
        <begin position="13"/>
        <end position="175"/>
    </location>
</feature>
<dbReference type="CDD" id="cd06263">
    <property type="entry name" value="MAM"/>
    <property type="match status" value="1"/>
</dbReference>
<dbReference type="Gene3D" id="2.60.120.200">
    <property type="match status" value="1"/>
</dbReference>
<evidence type="ECO:0000259" key="2">
    <source>
        <dbReference type="PROSITE" id="PS50060"/>
    </source>
</evidence>
<evidence type="ECO:0000313" key="5">
    <source>
        <dbReference type="Proteomes" id="UP001381693"/>
    </source>
</evidence>
<sequence length="250" mass="28331">MDFTCFKEPLGENDCDFENYLQPLCTWINVGTNDSIYWVWNMGPPDTVSPGPSSDHTYGATGHYLYVEALWEYPPDSIPLSQGPVQATQCFRFWYYMFGEKPPVLSANVRLVSSENSSPIFIRSGSQGDVWHPAVVDLEVETEQYYVEIRAQWNESSQGIVAVDDLRLHTSLCERYPNDPEAIHDFELDGSEFSGVSGLDIDWDLIETGNKPDHTLGTMKGVAMICLIIKILFFKIYCLHIVICRVLSHS</sequence>
<evidence type="ECO:0008006" key="6">
    <source>
        <dbReference type="Google" id="ProtNLM"/>
    </source>
</evidence>
<dbReference type="InterPro" id="IPR013320">
    <property type="entry name" value="ConA-like_dom_sf"/>
</dbReference>
<dbReference type="SMART" id="SM00137">
    <property type="entry name" value="MAM"/>
    <property type="match status" value="1"/>
</dbReference>
<evidence type="ECO:0000259" key="3">
    <source>
        <dbReference type="PROSITE" id="PS50093"/>
    </source>
</evidence>
<keyword evidence="1" id="KW-0812">Transmembrane</keyword>